<evidence type="ECO:0000256" key="2">
    <source>
        <dbReference type="SAM" id="SignalP"/>
    </source>
</evidence>
<dbReference type="Proteomes" id="UP000249254">
    <property type="component" value="Unassembled WGS sequence"/>
</dbReference>
<feature type="signal peptide" evidence="2">
    <location>
        <begin position="1"/>
        <end position="22"/>
    </location>
</feature>
<dbReference type="Pfam" id="PF03364">
    <property type="entry name" value="Polyketide_cyc"/>
    <property type="match status" value="1"/>
</dbReference>
<feature type="chain" id="PRO_5016427372" evidence="2">
    <location>
        <begin position="23"/>
        <end position="198"/>
    </location>
</feature>
<reference evidence="5" key="1">
    <citation type="submission" date="2018-05" db="EMBL/GenBank/DDBJ databases">
        <authorList>
            <person name="Li X."/>
        </authorList>
    </citation>
    <scope>NUCLEOTIDE SEQUENCE [LARGE SCALE GENOMIC DNA]</scope>
    <source>
        <strain evidence="5">LX32</strain>
    </source>
</reference>
<dbReference type="EMBL" id="QFYQ01000001">
    <property type="protein sequence ID" value="RAK53518.1"/>
    <property type="molecule type" value="Genomic_DNA"/>
</dbReference>
<organism evidence="4 5">
    <name type="scientific">Phenylobacterium soli</name>
    <dbReference type="NCBI Taxonomy" id="2170551"/>
    <lineage>
        <taxon>Bacteria</taxon>
        <taxon>Pseudomonadati</taxon>
        <taxon>Pseudomonadota</taxon>
        <taxon>Alphaproteobacteria</taxon>
        <taxon>Caulobacterales</taxon>
        <taxon>Caulobacteraceae</taxon>
        <taxon>Phenylobacterium</taxon>
    </lineage>
</organism>
<feature type="domain" description="Coenzyme Q-binding protein COQ10 START" evidence="3">
    <location>
        <begin position="59"/>
        <end position="185"/>
    </location>
</feature>
<comment type="caution">
    <text evidence="4">The sequence shown here is derived from an EMBL/GenBank/DDBJ whole genome shotgun (WGS) entry which is preliminary data.</text>
</comment>
<dbReference type="InterPro" id="IPR005031">
    <property type="entry name" value="COQ10_START"/>
</dbReference>
<evidence type="ECO:0000313" key="5">
    <source>
        <dbReference type="Proteomes" id="UP000249254"/>
    </source>
</evidence>
<comment type="similarity">
    <text evidence="1">Belongs to the ribosome association toxin RatA family.</text>
</comment>
<evidence type="ECO:0000313" key="4">
    <source>
        <dbReference type="EMBL" id="RAK53518.1"/>
    </source>
</evidence>
<keyword evidence="2" id="KW-0732">Signal</keyword>
<evidence type="ECO:0000256" key="1">
    <source>
        <dbReference type="ARBA" id="ARBA00008918"/>
    </source>
</evidence>
<name>A0A328AKY4_9CAUL</name>
<sequence length="198" mass="21891">MAAMRLALFLLAVLAAASAAAAFDLAPREQAALDQGRPFVDVRPAADGDSGLIQAAIDIEASPEVVFSVIADCDLAPRMVMSLKSCRITERDPAGRWDVREQVSKMTFLPSVRNVFRSDYEPPRAIRFHRVSGDLKVYEGEWRIEPRGAGARVTYEAQVGTPFRVPRPLARMGLRMEVPRALLALRREALARARAYGR</sequence>
<dbReference type="SUPFAM" id="SSF55961">
    <property type="entry name" value="Bet v1-like"/>
    <property type="match status" value="1"/>
</dbReference>
<evidence type="ECO:0000259" key="3">
    <source>
        <dbReference type="Pfam" id="PF03364"/>
    </source>
</evidence>
<accession>A0A328AKY4</accession>
<dbReference type="InterPro" id="IPR023393">
    <property type="entry name" value="START-like_dom_sf"/>
</dbReference>
<dbReference type="AlphaFoldDB" id="A0A328AKY4"/>
<proteinExistence type="inferred from homology"/>
<protein>
    <submittedName>
        <fullName evidence="4">Polyketide cyclase</fullName>
    </submittedName>
</protein>
<keyword evidence="5" id="KW-1185">Reference proteome</keyword>
<gene>
    <name evidence="4" type="ORF">DJ017_02735</name>
</gene>
<dbReference type="Gene3D" id="3.30.530.20">
    <property type="match status" value="1"/>
</dbReference>